<evidence type="ECO:0000256" key="1">
    <source>
        <dbReference type="SAM" id="MobiDB-lite"/>
    </source>
</evidence>
<reference evidence="3 4" key="1">
    <citation type="submission" date="2019-10" db="EMBL/GenBank/DDBJ databases">
        <title>Gracilibacillus salitolerans sp. nov., a moderate halophile isolated from a saline soil in northwest China.</title>
        <authorList>
            <person name="Gan L."/>
        </authorList>
    </citation>
    <scope>NUCLEOTIDE SEQUENCE [LARGE SCALE GENOMIC DNA]</scope>
    <source>
        <strain evidence="3 4">TP2-8</strain>
    </source>
</reference>
<gene>
    <name evidence="3" type="ORF">GH885_02120</name>
</gene>
<dbReference type="AlphaFoldDB" id="A0A6N7QSX1"/>
<dbReference type="CDD" id="cd11540">
    <property type="entry name" value="NTP-PPase_u3"/>
    <property type="match status" value="1"/>
</dbReference>
<dbReference type="InterPro" id="IPR004518">
    <property type="entry name" value="MazG-like_dom"/>
</dbReference>
<dbReference type="PANTHER" id="PTHR42702:SF1">
    <property type="entry name" value="REGULATORY PROTEIN FOR BETA-LACTAMASE"/>
    <property type="match status" value="1"/>
</dbReference>
<evidence type="ECO:0000313" key="4">
    <source>
        <dbReference type="Proteomes" id="UP000435187"/>
    </source>
</evidence>
<dbReference type="Proteomes" id="UP000435187">
    <property type="component" value="Unassembled WGS sequence"/>
</dbReference>
<protein>
    <recommendedName>
        <fullName evidence="2">NTP pyrophosphohydrolase MazG-like domain-containing protein</fullName>
    </recommendedName>
</protein>
<feature type="region of interest" description="Disordered" evidence="1">
    <location>
        <begin position="1"/>
        <end position="21"/>
    </location>
</feature>
<name>A0A6N7QSX1_9BACI</name>
<feature type="domain" description="NTP pyrophosphohydrolase MazG-like" evidence="2">
    <location>
        <begin position="28"/>
        <end position="85"/>
    </location>
</feature>
<proteinExistence type="predicted"/>
<evidence type="ECO:0000313" key="3">
    <source>
        <dbReference type="EMBL" id="MRI65143.1"/>
    </source>
</evidence>
<dbReference type="PANTHER" id="PTHR42702">
    <property type="entry name" value="NUCLEOTIDE PYROPHOSPHOHYDROLASE"/>
    <property type="match status" value="1"/>
</dbReference>
<evidence type="ECO:0000259" key="2">
    <source>
        <dbReference type="Pfam" id="PF03819"/>
    </source>
</evidence>
<accession>A0A6N7QSX1</accession>
<dbReference type="Gene3D" id="1.10.287.1080">
    <property type="entry name" value="MazG-like"/>
    <property type="match status" value="1"/>
</dbReference>
<comment type="caution">
    <text evidence="3">The sequence shown here is derived from an EMBL/GenBank/DDBJ whole genome shotgun (WGS) entry which is preliminary data.</text>
</comment>
<keyword evidence="4" id="KW-1185">Reference proteome</keyword>
<dbReference type="Pfam" id="PF03819">
    <property type="entry name" value="MazG"/>
    <property type="match status" value="1"/>
</dbReference>
<organism evidence="3 4">
    <name type="scientific">Gracilibacillus thailandensis</name>
    <dbReference type="NCBI Taxonomy" id="563735"/>
    <lineage>
        <taxon>Bacteria</taxon>
        <taxon>Bacillati</taxon>
        <taxon>Bacillota</taxon>
        <taxon>Bacilli</taxon>
        <taxon>Bacillales</taxon>
        <taxon>Bacillaceae</taxon>
        <taxon>Gracilibacillus</taxon>
    </lineage>
</organism>
<dbReference type="EMBL" id="WJEE01000002">
    <property type="protein sequence ID" value="MRI65143.1"/>
    <property type="molecule type" value="Genomic_DNA"/>
</dbReference>
<sequence>MSHLTNKVEQWSEEKGLDQADSSKQFLKVTEEVGEVAAALARSDKDALKDGIGDVLVTLIILAQQNDMTIDECLETAYNEIKDRKGKLINGTFVKESDLQEG</sequence>
<dbReference type="SUPFAM" id="SSF101386">
    <property type="entry name" value="all-alpha NTP pyrophosphatases"/>
    <property type="match status" value="1"/>
</dbReference>